<accession>A0A0V0HSP6</accession>
<proteinExistence type="predicted"/>
<dbReference type="EMBL" id="GEDG01015791">
    <property type="protein sequence ID" value="JAP23143.1"/>
    <property type="molecule type" value="Transcribed_RNA"/>
</dbReference>
<dbReference type="AlphaFoldDB" id="A0A0V0HSP6"/>
<evidence type="ECO:0000313" key="1">
    <source>
        <dbReference type="EMBL" id="JAP23143.1"/>
    </source>
</evidence>
<sequence length="113" mass="13720">MMVRATIVVELEELAKNEESMWRQKSRVLWLKQGDNNTRFFQRMATSHTRTNTIDRLIDKGEIVEDPIEIKNTMIDFYRKFYTEPENWGPRFDFLDCPTITQEEHTWMQRPFT</sequence>
<reference evidence="1" key="1">
    <citation type="submission" date="2015-12" db="EMBL/GenBank/DDBJ databases">
        <title>Gene expression during late stages of embryo sac development: a critical building block for successful pollen-pistil interactions.</title>
        <authorList>
            <person name="Liu Y."/>
            <person name="Joly V."/>
            <person name="Sabar M."/>
            <person name="Matton D.P."/>
        </authorList>
    </citation>
    <scope>NUCLEOTIDE SEQUENCE</scope>
</reference>
<name>A0A0V0HSP6_SOLCH</name>
<organism evidence="1">
    <name type="scientific">Solanum chacoense</name>
    <name type="common">Chaco potato</name>
    <dbReference type="NCBI Taxonomy" id="4108"/>
    <lineage>
        <taxon>Eukaryota</taxon>
        <taxon>Viridiplantae</taxon>
        <taxon>Streptophyta</taxon>
        <taxon>Embryophyta</taxon>
        <taxon>Tracheophyta</taxon>
        <taxon>Spermatophyta</taxon>
        <taxon>Magnoliopsida</taxon>
        <taxon>eudicotyledons</taxon>
        <taxon>Gunneridae</taxon>
        <taxon>Pentapetalae</taxon>
        <taxon>asterids</taxon>
        <taxon>lamiids</taxon>
        <taxon>Solanales</taxon>
        <taxon>Solanaceae</taxon>
        <taxon>Solanoideae</taxon>
        <taxon>Solaneae</taxon>
        <taxon>Solanum</taxon>
    </lineage>
</organism>
<protein>
    <submittedName>
        <fullName evidence="1">Putative ovule protein</fullName>
    </submittedName>
</protein>